<keyword evidence="1" id="KW-0145">Chemotaxis</keyword>
<evidence type="ECO:0000313" key="3">
    <source>
        <dbReference type="EMBL" id="ADH86373.1"/>
    </source>
</evidence>
<dbReference type="KEGG" id="dak:DaAHT2_1681"/>
<dbReference type="InterPro" id="IPR028051">
    <property type="entry name" value="CheX-like_dom"/>
</dbReference>
<dbReference type="InterPro" id="IPR028976">
    <property type="entry name" value="CheC-like_sf"/>
</dbReference>
<organism evidence="3 4">
    <name type="scientific">Desulfurivibrio alkaliphilus (strain DSM 19089 / UNIQEM U267 / AHT2)</name>
    <dbReference type="NCBI Taxonomy" id="589865"/>
    <lineage>
        <taxon>Bacteria</taxon>
        <taxon>Pseudomonadati</taxon>
        <taxon>Thermodesulfobacteriota</taxon>
        <taxon>Desulfobulbia</taxon>
        <taxon>Desulfobulbales</taxon>
        <taxon>Desulfobulbaceae</taxon>
        <taxon>Desulfurivibrio</taxon>
    </lineage>
</organism>
<name>D6Z498_DESAT</name>
<accession>D6Z498</accession>
<dbReference type="eggNOG" id="ENOG5033BBP">
    <property type="taxonomic scope" value="Bacteria"/>
</dbReference>
<dbReference type="Gene3D" id="3.40.1550.10">
    <property type="entry name" value="CheC-like"/>
    <property type="match status" value="1"/>
</dbReference>
<dbReference type="SUPFAM" id="SSF103039">
    <property type="entry name" value="CheC-like"/>
    <property type="match status" value="1"/>
</dbReference>
<dbReference type="Proteomes" id="UP000001508">
    <property type="component" value="Chromosome"/>
</dbReference>
<gene>
    <name evidence="3" type="ordered locus">DaAHT2_1681</name>
</gene>
<evidence type="ECO:0000313" key="4">
    <source>
        <dbReference type="Proteomes" id="UP000001508"/>
    </source>
</evidence>
<sequence length="152" mass="16977">MDEQFRQMIYDTFSEVFETMFFTFLEPIDELPGAAAFSGDDDYIQANIAYHGPESGSFTLCLPRRLARNITMNFLGVDEGEVSEAQMLDTAKETANMAVGSLLGRVDPGGEARLHIPEAHLLDEFSVRELLEQPGVLLFNTDFGSLWVVFSK</sequence>
<evidence type="ECO:0000259" key="2">
    <source>
        <dbReference type="Pfam" id="PF13690"/>
    </source>
</evidence>
<dbReference type="Pfam" id="PF13690">
    <property type="entry name" value="CheX"/>
    <property type="match status" value="1"/>
</dbReference>
<reference evidence="4" key="1">
    <citation type="submission" date="2010-02" db="EMBL/GenBank/DDBJ databases">
        <title>Complete sequence of Desulfurivibrio alkaliphilus AHT2.</title>
        <authorList>
            <consortium name="US DOE Joint Genome Institute"/>
            <person name="Pitluck S."/>
            <person name="Chertkov O."/>
            <person name="Detter J.C."/>
            <person name="Han C."/>
            <person name="Tapia R."/>
            <person name="Larimer F."/>
            <person name="Land M."/>
            <person name="Hauser L."/>
            <person name="Kyrpides N."/>
            <person name="Mikhailova N."/>
            <person name="Sorokin D.Y."/>
            <person name="Muyzer G."/>
            <person name="Woyke T."/>
        </authorList>
    </citation>
    <scope>NUCLEOTIDE SEQUENCE [LARGE SCALE GENOMIC DNA]</scope>
    <source>
        <strain evidence="4">DSM 19089 / UNIQEM U267 / AHT2</strain>
    </source>
</reference>
<dbReference type="AlphaFoldDB" id="D6Z498"/>
<feature type="domain" description="Chemotaxis phosphatase CheX-like" evidence="2">
    <location>
        <begin position="45"/>
        <end position="136"/>
    </location>
</feature>
<dbReference type="HOGENOM" id="CLU_1719375_0_0_7"/>
<dbReference type="GO" id="GO:0006935">
    <property type="term" value="P:chemotaxis"/>
    <property type="evidence" value="ECO:0007669"/>
    <property type="project" value="UniProtKB-KW"/>
</dbReference>
<dbReference type="STRING" id="589865.DaAHT2_1681"/>
<dbReference type="InParanoid" id="D6Z498"/>
<dbReference type="RefSeq" id="WP_013163899.1">
    <property type="nucleotide sequence ID" value="NC_014216.1"/>
</dbReference>
<dbReference type="EMBL" id="CP001940">
    <property type="protein sequence ID" value="ADH86373.1"/>
    <property type="molecule type" value="Genomic_DNA"/>
</dbReference>
<proteinExistence type="predicted"/>
<dbReference type="OrthoDB" id="5513160at2"/>
<protein>
    <recommendedName>
        <fullName evidence="2">Chemotaxis phosphatase CheX-like domain-containing protein</fullName>
    </recommendedName>
</protein>
<keyword evidence="4" id="KW-1185">Reference proteome</keyword>
<evidence type="ECO:0000256" key="1">
    <source>
        <dbReference type="ARBA" id="ARBA00022500"/>
    </source>
</evidence>